<evidence type="ECO:0000313" key="2">
    <source>
        <dbReference type="Proteomes" id="UP000178089"/>
    </source>
</evidence>
<reference evidence="1 2" key="1">
    <citation type="journal article" date="2016" name="Nat. Commun.">
        <title>Thousands of microbial genomes shed light on interconnected biogeochemical processes in an aquifer system.</title>
        <authorList>
            <person name="Anantharaman K."/>
            <person name="Brown C.T."/>
            <person name="Hug L.A."/>
            <person name="Sharon I."/>
            <person name="Castelle C.J."/>
            <person name="Probst A.J."/>
            <person name="Thomas B.C."/>
            <person name="Singh A."/>
            <person name="Wilkins M.J."/>
            <person name="Karaoz U."/>
            <person name="Brodie E.L."/>
            <person name="Williams K.H."/>
            <person name="Hubbard S.S."/>
            <person name="Banfield J.F."/>
        </authorList>
    </citation>
    <scope>NUCLEOTIDE SEQUENCE [LARGE SCALE GENOMIC DNA]</scope>
</reference>
<evidence type="ECO:0000313" key="1">
    <source>
        <dbReference type="EMBL" id="OHA28699.1"/>
    </source>
</evidence>
<dbReference type="Proteomes" id="UP000178089">
    <property type="component" value="Unassembled WGS sequence"/>
</dbReference>
<protein>
    <submittedName>
        <fullName evidence="1">Uncharacterized protein</fullName>
    </submittedName>
</protein>
<organism evidence="1 2">
    <name type="scientific">Candidatus Taylorbacteria bacterium RIFCSPHIGHO2_12_FULL_45_16</name>
    <dbReference type="NCBI Taxonomy" id="1802315"/>
    <lineage>
        <taxon>Bacteria</taxon>
        <taxon>Candidatus Tayloriibacteriota</taxon>
    </lineage>
</organism>
<proteinExistence type="predicted"/>
<name>A0A1G2MZU4_9BACT</name>
<sequence length="345" mass="39779">MAQIKDFVCGFFIKMKEKTINNPIKIEPLPFFKKGSLVYEKSGHGLELSDGYYRCAEHCKADIGEKQIKAENLEKNFTYYVQKFRLEQKDAGKISDELMRKYLIDLLTDPDIEGKQEVLDTTIRAMAEDLKNIKSVKAEDEYYETGKFKGGGKISKEDIKTFEDAFLAKQKEILPQHLFAVLLSYLKTLSDPNYAKYLGRGLALISKKIYISNDGKILKIEFERWGWYIMKYFDRRFPNYLNNLKEQGVIISNGYDEITELEISEAVRAFKGSNFQEVMNWLDVDSLSKLFEILRGVINAMKGSPEDIQAATLQVLDFMNTDPIAQFATQLLPAVGKVKIKRKKW</sequence>
<comment type="caution">
    <text evidence="1">The sequence shown here is derived from an EMBL/GenBank/DDBJ whole genome shotgun (WGS) entry which is preliminary data.</text>
</comment>
<dbReference type="AlphaFoldDB" id="A0A1G2MZU4"/>
<dbReference type="EMBL" id="MHRT01000010">
    <property type="protein sequence ID" value="OHA28699.1"/>
    <property type="molecule type" value="Genomic_DNA"/>
</dbReference>
<accession>A0A1G2MZU4</accession>
<gene>
    <name evidence="1" type="ORF">A3F51_02900</name>
</gene>